<evidence type="ECO:0008006" key="4">
    <source>
        <dbReference type="Google" id="ProtNLM"/>
    </source>
</evidence>
<dbReference type="InterPro" id="IPR018750">
    <property type="entry name" value="DUF2306_membrane"/>
</dbReference>
<dbReference type="Proteomes" id="UP000799778">
    <property type="component" value="Unassembled WGS sequence"/>
</dbReference>
<keyword evidence="1" id="KW-0812">Transmembrane</keyword>
<feature type="transmembrane region" description="Helical" evidence="1">
    <location>
        <begin position="153"/>
        <end position="173"/>
    </location>
</feature>
<dbReference type="RefSeq" id="XP_033382640.1">
    <property type="nucleotide sequence ID" value="XM_033533195.1"/>
</dbReference>
<keyword evidence="1" id="KW-1133">Transmembrane helix</keyword>
<feature type="transmembrane region" description="Helical" evidence="1">
    <location>
        <begin position="274"/>
        <end position="297"/>
    </location>
</feature>
<dbReference type="Pfam" id="PF10067">
    <property type="entry name" value="DUF2306"/>
    <property type="match status" value="1"/>
</dbReference>
<dbReference type="EMBL" id="ML978070">
    <property type="protein sequence ID" value="KAF2014301.1"/>
    <property type="molecule type" value="Genomic_DNA"/>
</dbReference>
<dbReference type="OrthoDB" id="193478at2759"/>
<feature type="transmembrane region" description="Helical" evidence="1">
    <location>
        <begin position="89"/>
        <end position="109"/>
    </location>
</feature>
<feature type="transmembrane region" description="Helical" evidence="1">
    <location>
        <begin position="121"/>
        <end position="141"/>
    </location>
</feature>
<evidence type="ECO:0000256" key="1">
    <source>
        <dbReference type="SAM" id="Phobius"/>
    </source>
</evidence>
<evidence type="ECO:0000313" key="3">
    <source>
        <dbReference type="Proteomes" id="UP000799778"/>
    </source>
</evidence>
<feature type="transmembrane region" description="Helical" evidence="1">
    <location>
        <begin position="185"/>
        <end position="209"/>
    </location>
</feature>
<reference evidence="2" key="1">
    <citation type="journal article" date="2020" name="Stud. Mycol.">
        <title>101 Dothideomycetes genomes: a test case for predicting lifestyles and emergence of pathogens.</title>
        <authorList>
            <person name="Haridas S."/>
            <person name="Albert R."/>
            <person name="Binder M."/>
            <person name="Bloem J."/>
            <person name="Labutti K."/>
            <person name="Salamov A."/>
            <person name="Andreopoulos B."/>
            <person name="Baker S."/>
            <person name="Barry K."/>
            <person name="Bills G."/>
            <person name="Bluhm B."/>
            <person name="Cannon C."/>
            <person name="Castanera R."/>
            <person name="Culley D."/>
            <person name="Daum C."/>
            <person name="Ezra D."/>
            <person name="Gonzalez J."/>
            <person name="Henrissat B."/>
            <person name="Kuo A."/>
            <person name="Liang C."/>
            <person name="Lipzen A."/>
            <person name="Lutzoni F."/>
            <person name="Magnuson J."/>
            <person name="Mondo S."/>
            <person name="Nolan M."/>
            <person name="Ohm R."/>
            <person name="Pangilinan J."/>
            <person name="Park H.-J."/>
            <person name="Ramirez L."/>
            <person name="Alfaro M."/>
            <person name="Sun H."/>
            <person name="Tritt A."/>
            <person name="Yoshinaga Y."/>
            <person name="Zwiers L.-H."/>
            <person name="Turgeon B."/>
            <person name="Goodwin S."/>
            <person name="Spatafora J."/>
            <person name="Crous P."/>
            <person name="Grigoriev I."/>
        </authorList>
    </citation>
    <scope>NUCLEOTIDE SEQUENCE</scope>
    <source>
        <strain evidence="2">CBS 175.79</strain>
    </source>
</reference>
<keyword evidence="1" id="KW-0472">Membrane</keyword>
<feature type="transmembrane region" description="Helical" evidence="1">
    <location>
        <begin position="33"/>
        <end position="53"/>
    </location>
</feature>
<accession>A0A6A5XNE8</accession>
<sequence length="370" mass="39890">MGALEPTTKQPKGFKAFCRRIYTTLGFQKGYNFVLWFTLAGALFGFSIARLAYLNFNQNLCPATSAPGNSAAPGECYYYKTFTQYKVGIMLHLAGVLPAGIIAFFQFIPIIRHKAILVHRIMGYIALLLFVAGTIGAFMIARHSFGGGLDTQAFIGVVAIATLGSFAMAIINIKRLQIEQHRAWMLRGWVYAGGIITSRIIMIITASIISSTHAYHAVWPCAKIAHTLPASTALLTAYPACASYLDGSNPNQVAIVAADMTAGSPVTAGAALNIGFGMALWVAGAIHAVGVEIYLHLTPKESQRLRQVSYQRQLEAGMRKPGSAGLTADRVGDAPPFVPEVEDGDKLTKDVSKMIMLLFGIIGSWFDGYA</sequence>
<evidence type="ECO:0000313" key="2">
    <source>
        <dbReference type="EMBL" id="KAF2014301.1"/>
    </source>
</evidence>
<name>A0A6A5XNE8_9PLEO</name>
<organism evidence="2 3">
    <name type="scientific">Aaosphaeria arxii CBS 175.79</name>
    <dbReference type="NCBI Taxonomy" id="1450172"/>
    <lineage>
        <taxon>Eukaryota</taxon>
        <taxon>Fungi</taxon>
        <taxon>Dikarya</taxon>
        <taxon>Ascomycota</taxon>
        <taxon>Pezizomycotina</taxon>
        <taxon>Dothideomycetes</taxon>
        <taxon>Pleosporomycetidae</taxon>
        <taxon>Pleosporales</taxon>
        <taxon>Pleosporales incertae sedis</taxon>
        <taxon>Aaosphaeria</taxon>
    </lineage>
</organism>
<dbReference type="GeneID" id="54290592"/>
<protein>
    <recommendedName>
        <fullName evidence="4">DUF2306 domain-containing protein</fullName>
    </recommendedName>
</protein>
<keyword evidence="3" id="KW-1185">Reference proteome</keyword>
<gene>
    <name evidence="2" type="ORF">BU24DRAFT_481733</name>
</gene>
<dbReference type="AlphaFoldDB" id="A0A6A5XNE8"/>
<proteinExistence type="predicted"/>